<evidence type="ECO:0000256" key="6">
    <source>
        <dbReference type="ARBA" id="ARBA00023157"/>
    </source>
</evidence>
<dbReference type="GO" id="GO:0050661">
    <property type="term" value="F:NADP binding"/>
    <property type="evidence" value="ECO:0007669"/>
    <property type="project" value="InterPro"/>
</dbReference>
<dbReference type="Pfam" id="PF07992">
    <property type="entry name" value="Pyr_redox_2"/>
    <property type="match status" value="1"/>
</dbReference>
<dbReference type="GO" id="GO:0034599">
    <property type="term" value="P:cellular response to oxidative stress"/>
    <property type="evidence" value="ECO:0007669"/>
    <property type="project" value="TreeGrafter"/>
</dbReference>
<feature type="binding site" evidence="9">
    <location>
        <begin position="173"/>
        <end position="180"/>
    </location>
    <ligand>
        <name>NAD(+)</name>
        <dbReference type="ChEBI" id="CHEBI:57540"/>
    </ligand>
</feature>
<dbReference type="Gene3D" id="3.30.390.30">
    <property type="match status" value="1"/>
</dbReference>
<dbReference type="SUPFAM" id="SSF51905">
    <property type="entry name" value="FAD/NAD(P)-binding domain"/>
    <property type="match status" value="1"/>
</dbReference>
<dbReference type="InterPro" id="IPR006322">
    <property type="entry name" value="Glutathione_Rdtase_euk/bac"/>
</dbReference>
<comment type="subunit">
    <text evidence="2">Homodimer.</text>
</comment>
<dbReference type="Proteomes" id="UP000286806">
    <property type="component" value="Unassembled WGS sequence"/>
</dbReference>
<dbReference type="OrthoDB" id="178496at2"/>
<evidence type="ECO:0000256" key="2">
    <source>
        <dbReference type="ARBA" id="ARBA00011738"/>
    </source>
</evidence>
<feature type="active site" description="Proton acceptor" evidence="8">
    <location>
        <position position="437"/>
    </location>
</feature>
<dbReference type="NCBIfam" id="TIGR01421">
    <property type="entry name" value="gluta_reduc_1"/>
    <property type="match status" value="1"/>
</dbReference>
<evidence type="ECO:0000259" key="12">
    <source>
        <dbReference type="Pfam" id="PF02852"/>
    </source>
</evidence>
<dbReference type="GO" id="GO:0006749">
    <property type="term" value="P:glutathione metabolic process"/>
    <property type="evidence" value="ECO:0007669"/>
    <property type="project" value="InterPro"/>
</dbReference>
<keyword evidence="6" id="KW-1015">Disulfide bond</keyword>
<dbReference type="AlphaFoldDB" id="A0A401K0E2"/>
<comment type="similarity">
    <text evidence="1 11">Belongs to the class-I pyridine nucleotide-disulfide oxidoreductase family.</text>
</comment>
<dbReference type="GO" id="GO:0004362">
    <property type="term" value="F:glutathione-disulfide reductase (NADPH) activity"/>
    <property type="evidence" value="ECO:0007669"/>
    <property type="project" value="InterPro"/>
</dbReference>
<name>A0A401K0E2_9PROT</name>
<dbReference type="PRINTS" id="PR00368">
    <property type="entry name" value="FADPNR"/>
</dbReference>
<feature type="disulfide bond" description="Redox-active" evidence="10">
    <location>
        <begin position="42"/>
        <end position="47"/>
    </location>
</feature>
<dbReference type="InterPro" id="IPR023753">
    <property type="entry name" value="FAD/NAD-binding_dom"/>
</dbReference>
<dbReference type="InterPro" id="IPR012999">
    <property type="entry name" value="Pyr_OxRdtase_I_AS"/>
</dbReference>
<dbReference type="InterPro" id="IPR001100">
    <property type="entry name" value="Pyr_nuc-diS_OxRdtase"/>
</dbReference>
<evidence type="ECO:0000256" key="11">
    <source>
        <dbReference type="RuleBase" id="RU003691"/>
    </source>
</evidence>
<dbReference type="EMBL" id="BGOW01000047">
    <property type="protein sequence ID" value="GCB02294.1"/>
    <property type="molecule type" value="Genomic_DNA"/>
</dbReference>
<feature type="domain" description="FAD/NAD(P)-binding" evidence="13">
    <location>
        <begin position="6"/>
        <end position="317"/>
    </location>
</feature>
<evidence type="ECO:0000256" key="7">
    <source>
        <dbReference type="ARBA" id="ARBA00023284"/>
    </source>
</evidence>
<evidence type="ECO:0000313" key="15">
    <source>
        <dbReference type="Proteomes" id="UP000286806"/>
    </source>
</evidence>
<keyword evidence="3 11" id="KW-0285">Flavoprotein</keyword>
<dbReference type="PANTHER" id="PTHR42737:SF2">
    <property type="entry name" value="GLUTATHIONE REDUCTASE"/>
    <property type="match status" value="1"/>
</dbReference>
<dbReference type="FunFam" id="3.30.390.30:FF:000003">
    <property type="entry name" value="Glutathione reductase"/>
    <property type="match status" value="1"/>
</dbReference>
<evidence type="ECO:0000256" key="3">
    <source>
        <dbReference type="ARBA" id="ARBA00022630"/>
    </source>
</evidence>
<keyword evidence="9" id="KW-0547">Nucleotide-binding</keyword>
<feature type="binding site" evidence="9">
    <location>
        <position position="261"/>
    </location>
    <ligand>
        <name>NAD(+)</name>
        <dbReference type="ChEBI" id="CHEBI:57540"/>
    </ligand>
</feature>
<keyword evidence="4 9" id="KW-0274">FAD</keyword>
<evidence type="ECO:0000256" key="8">
    <source>
        <dbReference type="PIRSR" id="PIRSR000350-2"/>
    </source>
</evidence>
<dbReference type="InterPro" id="IPR016156">
    <property type="entry name" value="FAD/NAD-linked_Rdtase_dimer_sf"/>
</dbReference>
<keyword evidence="9" id="KW-0520">NAD</keyword>
<accession>A0A401K0E2</accession>
<dbReference type="PROSITE" id="PS00076">
    <property type="entry name" value="PYRIDINE_REDOX_1"/>
    <property type="match status" value="1"/>
</dbReference>
<evidence type="ECO:0000256" key="1">
    <source>
        <dbReference type="ARBA" id="ARBA00007532"/>
    </source>
</evidence>
<dbReference type="Pfam" id="PF02852">
    <property type="entry name" value="Pyr_redox_dim"/>
    <property type="match status" value="1"/>
</dbReference>
<organism evidence="14 15">
    <name type="scientific">Sulfuriferula multivorans</name>
    <dbReference type="NCBI Taxonomy" id="1559896"/>
    <lineage>
        <taxon>Bacteria</taxon>
        <taxon>Pseudomonadati</taxon>
        <taxon>Pseudomonadota</taxon>
        <taxon>Betaproteobacteria</taxon>
        <taxon>Nitrosomonadales</taxon>
        <taxon>Sulfuricellaceae</taxon>
        <taxon>Sulfuriferula</taxon>
    </lineage>
</organism>
<dbReference type="PRINTS" id="PR00411">
    <property type="entry name" value="PNDRDTASEI"/>
</dbReference>
<reference evidence="14 15" key="1">
    <citation type="journal article" date="2019" name="Front. Microbiol.">
        <title>Genomes of Neutrophilic Sulfur-Oxidizing Chemolithoautotrophs Representing 9 Proteobacterial Species From 8 Genera.</title>
        <authorList>
            <person name="Watanabe T."/>
            <person name="Kojima H."/>
            <person name="Umezawa K."/>
            <person name="Hori C."/>
            <person name="Takasuka T.E."/>
            <person name="Kato Y."/>
            <person name="Fukui M."/>
        </authorList>
    </citation>
    <scope>NUCLEOTIDE SEQUENCE [LARGE SCALE GENOMIC DNA]</scope>
    <source>
        <strain evidence="14 15">TTN</strain>
    </source>
</reference>
<dbReference type="FunFam" id="3.50.50.60:FF:000235">
    <property type="entry name" value="Glutathione reductase"/>
    <property type="match status" value="1"/>
</dbReference>
<gene>
    <name evidence="14" type="ORF">SFMTTN_3402</name>
</gene>
<protein>
    <submittedName>
        <fullName evidence="14">Glutathione reductase</fullName>
    </submittedName>
</protein>
<feature type="binding site" evidence="9">
    <location>
        <position position="51"/>
    </location>
    <ligand>
        <name>FAD</name>
        <dbReference type="ChEBI" id="CHEBI:57692"/>
    </ligand>
</feature>
<dbReference type="GO" id="GO:0005829">
    <property type="term" value="C:cytosol"/>
    <property type="evidence" value="ECO:0007669"/>
    <property type="project" value="TreeGrafter"/>
</dbReference>
<comment type="caution">
    <text evidence="14">The sequence shown here is derived from an EMBL/GenBank/DDBJ whole genome shotgun (WGS) entry which is preliminary data.</text>
</comment>
<keyword evidence="7 11" id="KW-0676">Redox-active center</keyword>
<dbReference type="GO" id="GO:0050660">
    <property type="term" value="F:flavin adenine dinucleotide binding"/>
    <property type="evidence" value="ECO:0007669"/>
    <property type="project" value="InterPro"/>
</dbReference>
<dbReference type="InterPro" id="IPR004099">
    <property type="entry name" value="Pyr_nucl-diS_OxRdtase_dimer"/>
</dbReference>
<evidence type="ECO:0000256" key="10">
    <source>
        <dbReference type="PIRSR" id="PIRSR000350-4"/>
    </source>
</evidence>
<feature type="domain" description="Pyridine nucleotide-disulphide oxidoreductase dimerisation" evidence="12">
    <location>
        <begin position="338"/>
        <end position="447"/>
    </location>
</feature>
<dbReference type="InterPro" id="IPR036188">
    <property type="entry name" value="FAD/NAD-bd_sf"/>
</dbReference>
<sequence length="448" mass="48952">MQKHFDFLVLGGGSGGIAAANRAARYGAKCAVIEKAQLGGTCVNVGCVPKKVMWNGAALAHALEHAEDYGFALTGIEFHWSKLKQARDAYIQNLNRHYQTSLEDNKVSLIHGSARFIDAHTIEVEGERYTSEHILIATGGRPLVPEIPGAEFGITSDGFFELEQRPKRVAIVGAGYIAVELAGVLNSLGSEVSLLLRRGHFLDQFDAMLRETLMEEMLEDGIAILPRTQIMEVVRESGNLTLQCENERRIPGFDTLIWAIGRAPNTEKLNLEAAGITPDKQGYVRTDEYQNSQVPGIYAVGDVCGRIALTPVAIAAGRRLSDRLFGGKPDSHLDYTNIPSVIFSHPPIATIGMSETEARELHGDAVKIYQTRFTPLFHAFTQHKVKTVMRLITVGAEEKIIGCHIIGDGADEMMQGFAVAIRMGATKADFDNTVAIHPTSAEELVTMR</sequence>
<dbReference type="PANTHER" id="PTHR42737">
    <property type="entry name" value="GLUTATHIONE REDUCTASE"/>
    <property type="match status" value="1"/>
</dbReference>
<keyword evidence="15" id="KW-1185">Reference proteome</keyword>
<dbReference type="NCBIfam" id="NF004776">
    <property type="entry name" value="PRK06116.1"/>
    <property type="match status" value="1"/>
</dbReference>
<evidence type="ECO:0000256" key="4">
    <source>
        <dbReference type="ARBA" id="ARBA00022827"/>
    </source>
</evidence>
<dbReference type="GO" id="GO:0045454">
    <property type="term" value="P:cell redox homeostasis"/>
    <property type="evidence" value="ECO:0007669"/>
    <property type="project" value="InterPro"/>
</dbReference>
<evidence type="ECO:0000256" key="9">
    <source>
        <dbReference type="PIRSR" id="PIRSR000350-3"/>
    </source>
</evidence>
<dbReference type="RefSeq" id="WP_124706324.1">
    <property type="nucleotide sequence ID" value="NZ_BGOW01000047.1"/>
</dbReference>
<dbReference type="PIRSF" id="PIRSF000350">
    <property type="entry name" value="Mercury_reductase_MerA"/>
    <property type="match status" value="1"/>
</dbReference>
<keyword evidence="5 11" id="KW-0560">Oxidoreductase</keyword>
<evidence type="ECO:0000259" key="13">
    <source>
        <dbReference type="Pfam" id="PF07992"/>
    </source>
</evidence>
<dbReference type="InterPro" id="IPR046952">
    <property type="entry name" value="GSHR/TRXR-like"/>
</dbReference>
<dbReference type="Gene3D" id="3.50.50.60">
    <property type="entry name" value="FAD/NAD(P)-binding domain"/>
    <property type="match status" value="2"/>
</dbReference>
<feature type="binding site" evidence="9">
    <location>
        <position position="302"/>
    </location>
    <ligand>
        <name>FAD</name>
        <dbReference type="ChEBI" id="CHEBI:57692"/>
    </ligand>
</feature>
<comment type="cofactor">
    <cofactor evidence="9">
        <name>FAD</name>
        <dbReference type="ChEBI" id="CHEBI:57692"/>
    </cofactor>
    <text evidence="9">Binds 1 FAD per subunit.</text>
</comment>
<evidence type="ECO:0000313" key="14">
    <source>
        <dbReference type="EMBL" id="GCB02294.1"/>
    </source>
</evidence>
<dbReference type="SUPFAM" id="SSF55424">
    <property type="entry name" value="FAD/NAD-linked reductases, dimerisation (C-terminal) domain"/>
    <property type="match status" value="1"/>
</dbReference>
<proteinExistence type="inferred from homology"/>
<evidence type="ECO:0000256" key="5">
    <source>
        <dbReference type="ARBA" id="ARBA00023002"/>
    </source>
</evidence>